<keyword evidence="6" id="KW-0134">Cell wall</keyword>
<evidence type="ECO:0000256" key="23">
    <source>
        <dbReference type="SAM" id="SignalP"/>
    </source>
</evidence>
<keyword evidence="14" id="KW-0325">Glycoprotein</keyword>
<dbReference type="InterPro" id="IPR050248">
    <property type="entry name" value="Polysacc_deacetylase_ArnD"/>
</dbReference>
<evidence type="ECO:0000256" key="9">
    <source>
        <dbReference type="ARBA" id="ARBA00022723"/>
    </source>
</evidence>
<comment type="caution">
    <text evidence="25">The sequence shown here is derived from an EMBL/GenBank/DDBJ whole genome shotgun (WGS) entry which is preliminary data.</text>
</comment>
<evidence type="ECO:0000256" key="4">
    <source>
        <dbReference type="ARBA" id="ARBA00010973"/>
    </source>
</evidence>
<keyword evidence="9" id="KW-0479">Metal-binding</keyword>
<keyword evidence="5" id="KW-1003">Cell membrane</keyword>
<evidence type="ECO:0000256" key="8">
    <source>
        <dbReference type="ARBA" id="ARBA00022622"/>
    </source>
</evidence>
<evidence type="ECO:0000256" key="16">
    <source>
        <dbReference type="ARBA" id="ARBA00023285"/>
    </source>
</evidence>
<feature type="compositionally biased region" description="Low complexity" evidence="22">
    <location>
        <begin position="401"/>
        <end position="426"/>
    </location>
</feature>
<dbReference type="Gene3D" id="3.20.20.370">
    <property type="entry name" value="Glycoside hydrolase/deacetylase"/>
    <property type="match status" value="1"/>
</dbReference>
<evidence type="ECO:0000256" key="15">
    <source>
        <dbReference type="ARBA" id="ARBA00023277"/>
    </source>
</evidence>
<feature type="signal peptide" evidence="23">
    <location>
        <begin position="1"/>
        <end position="21"/>
    </location>
</feature>
<feature type="region of interest" description="Disordered" evidence="22">
    <location>
        <begin position="401"/>
        <end position="428"/>
    </location>
</feature>
<evidence type="ECO:0000256" key="11">
    <source>
        <dbReference type="ARBA" id="ARBA00022801"/>
    </source>
</evidence>
<dbReference type="GO" id="GO:0098552">
    <property type="term" value="C:side of membrane"/>
    <property type="evidence" value="ECO:0007669"/>
    <property type="project" value="UniProtKB-KW"/>
</dbReference>
<keyword evidence="16" id="KW-0170">Cobalt</keyword>
<dbReference type="GO" id="GO:0000272">
    <property type="term" value="P:polysaccharide catabolic process"/>
    <property type="evidence" value="ECO:0007669"/>
    <property type="project" value="UniProtKB-KW"/>
</dbReference>
<evidence type="ECO:0000313" key="25">
    <source>
        <dbReference type="EMBL" id="KAG0276157.1"/>
    </source>
</evidence>
<dbReference type="EC" id="3.5.1.41" evidence="20"/>
<dbReference type="GO" id="GO:0004099">
    <property type="term" value="F:chitin deacetylase activity"/>
    <property type="evidence" value="ECO:0007669"/>
    <property type="project" value="UniProtKB-EC"/>
</dbReference>
<dbReference type="AlphaFoldDB" id="A0AAD4H8R9"/>
<proteinExistence type="inferred from homology"/>
<feature type="chain" id="PRO_5041980656" description="chitin deacetylase" evidence="23">
    <location>
        <begin position="22"/>
        <end position="459"/>
    </location>
</feature>
<comment type="subcellular location">
    <subcellularLocation>
        <location evidence="3">Cell membrane</location>
        <topology evidence="3">Lipid-anchor</topology>
        <topology evidence="3">GPI-anchor</topology>
    </subcellularLocation>
    <subcellularLocation>
        <location evidence="2">Secreted</location>
        <location evidence="2">Cell wall</location>
    </subcellularLocation>
</comment>
<dbReference type="PANTHER" id="PTHR10587">
    <property type="entry name" value="GLYCOSYL TRANSFERASE-RELATED"/>
    <property type="match status" value="1"/>
</dbReference>
<comment type="similarity">
    <text evidence="4">Belongs to the polysaccharide deacetylase family.</text>
</comment>
<keyword evidence="18" id="KW-0961">Cell wall biogenesis/degradation</keyword>
<evidence type="ECO:0000256" key="22">
    <source>
        <dbReference type="SAM" id="MobiDB-lite"/>
    </source>
</evidence>
<evidence type="ECO:0000256" key="1">
    <source>
        <dbReference type="ARBA" id="ARBA00001941"/>
    </source>
</evidence>
<keyword evidence="10 23" id="KW-0732">Signal</keyword>
<keyword evidence="19" id="KW-0624">Polysaccharide degradation</keyword>
<feature type="compositionally biased region" description="Low complexity" evidence="22">
    <location>
        <begin position="81"/>
        <end position="96"/>
    </location>
</feature>
<evidence type="ECO:0000256" key="18">
    <source>
        <dbReference type="ARBA" id="ARBA00023316"/>
    </source>
</evidence>
<keyword evidence="11" id="KW-0378">Hydrolase</keyword>
<dbReference type="FunFam" id="3.20.20.370:FF:000004">
    <property type="entry name" value="Related to Chitin deacetylase"/>
    <property type="match status" value="1"/>
</dbReference>
<evidence type="ECO:0000256" key="13">
    <source>
        <dbReference type="ARBA" id="ARBA00023136"/>
    </source>
</evidence>
<evidence type="ECO:0000259" key="24">
    <source>
        <dbReference type="PROSITE" id="PS51677"/>
    </source>
</evidence>
<feature type="domain" description="NodB homology" evidence="24">
    <location>
        <begin position="181"/>
        <end position="371"/>
    </location>
</feature>
<evidence type="ECO:0000256" key="19">
    <source>
        <dbReference type="ARBA" id="ARBA00023326"/>
    </source>
</evidence>
<dbReference type="InterPro" id="IPR002509">
    <property type="entry name" value="NODB_dom"/>
</dbReference>
<comment type="catalytic activity">
    <reaction evidence="21">
        <text>[(1-&gt;4)-N-acetyl-beta-D-glucosaminyl](n) + n H2O = chitosan + n acetate</text>
        <dbReference type="Rhea" id="RHEA:10464"/>
        <dbReference type="Rhea" id="RHEA-COMP:9593"/>
        <dbReference type="Rhea" id="RHEA-COMP:9597"/>
        <dbReference type="ChEBI" id="CHEBI:15377"/>
        <dbReference type="ChEBI" id="CHEBI:17029"/>
        <dbReference type="ChEBI" id="CHEBI:30089"/>
        <dbReference type="ChEBI" id="CHEBI:57704"/>
        <dbReference type="EC" id="3.5.1.41"/>
    </reaction>
    <physiologicalReaction direction="left-to-right" evidence="21">
        <dbReference type="Rhea" id="RHEA:10465"/>
    </physiologicalReaction>
</comment>
<organism evidence="25 26">
    <name type="scientific">Linnemannia exigua</name>
    <dbReference type="NCBI Taxonomy" id="604196"/>
    <lineage>
        <taxon>Eukaryota</taxon>
        <taxon>Fungi</taxon>
        <taxon>Fungi incertae sedis</taxon>
        <taxon>Mucoromycota</taxon>
        <taxon>Mortierellomycotina</taxon>
        <taxon>Mortierellomycetes</taxon>
        <taxon>Mortierellales</taxon>
        <taxon>Mortierellaceae</taxon>
        <taxon>Linnemannia</taxon>
    </lineage>
</organism>
<evidence type="ECO:0000256" key="6">
    <source>
        <dbReference type="ARBA" id="ARBA00022512"/>
    </source>
</evidence>
<dbReference type="CDD" id="cd10952">
    <property type="entry name" value="CE4_MrCDA_like"/>
    <property type="match status" value="1"/>
</dbReference>
<keyword evidence="12" id="KW-0146">Chitin degradation</keyword>
<dbReference type="InterPro" id="IPR011330">
    <property type="entry name" value="Glyco_hydro/deAcase_b/a-brl"/>
</dbReference>
<dbReference type="GO" id="GO:0005886">
    <property type="term" value="C:plasma membrane"/>
    <property type="evidence" value="ECO:0007669"/>
    <property type="project" value="UniProtKB-SubCell"/>
</dbReference>
<dbReference type="GO" id="GO:0006032">
    <property type="term" value="P:chitin catabolic process"/>
    <property type="evidence" value="ECO:0007669"/>
    <property type="project" value="UniProtKB-KW"/>
</dbReference>
<dbReference type="GO" id="GO:0009272">
    <property type="term" value="P:fungal-type cell wall biogenesis"/>
    <property type="evidence" value="ECO:0007669"/>
    <property type="project" value="UniProtKB-ARBA"/>
</dbReference>
<dbReference type="Pfam" id="PF01522">
    <property type="entry name" value="Polysacc_deac_1"/>
    <property type="match status" value="1"/>
</dbReference>
<evidence type="ECO:0000256" key="17">
    <source>
        <dbReference type="ARBA" id="ARBA00023288"/>
    </source>
</evidence>
<dbReference type="GO" id="GO:0046872">
    <property type="term" value="F:metal ion binding"/>
    <property type="evidence" value="ECO:0007669"/>
    <property type="project" value="UniProtKB-KW"/>
</dbReference>
<evidence type="ECO:0000256" key="10">
    <source>
        <dbReference type="ARBA" id="ARBA00022729"/>
    </source>
</evidence>
<keyword evidence="8" id="KW-0336">GPI-anchor</keyword>
<evidence type="ECO:0000256" key="2">
    <source>
        <dbReference type="ARBA" id="ARBA00004191"/>
    </source>
</evidence>
<protein>
    <recommendedName>
        <fullName evidence="20">chitin deacetylase</fullName>
        <ecNumber evidence="20">3.5.1.41</ecNumber>
    </recommendedName>
</protein>
<comment type="cofactor">
    <cofactor evidence="1">
        <name>Co(2+)</name>
        <dbReference type="ChEBI" id="CHEBI:48828"/>
    </cofactor>
</comment>
<keyword evidence="15" id="KW-0119">Carbohydrate metabolism</keyword>
<evidence type="ECO:0000256" key="3">
    <source>
        <dbReference type="ARBA" id="ARBA00004609"/>
    </source>
</evidence>
<keyword evidence="13" id="KW-0472">Membrane</keyword>
<dbReference type="Proteomes" id="UP001194580">
    <property type="component" value="Unassembled WGS sequence"/>
</dbReference>
<accession>A0AAD4H8R9</accession>
<evidence type="ECO:0000256" key="5">
    <source>
        <dbReference type="ARBA" id="ARBA00022475"/>
    </source>
</evidence>
<keyword evidence="17" id="KW-0449">Lipoprotein</keyword>
<dbReference type="PROSITE" id="PS51677">
    <property type="entry name" value="NODB"/>
    <property type="match status" value="1"/>
</dbReference>
<evidence type="ECO:0000256" key="12">
    <source>
        <dbReference type="ARBA" id="ARBA00023024"/>
    </source>
</evidence>
<keyword evidence="7" id="KW-0964">Secreted</keyword>
<dbReference type="GO" id="GO:0071555">
    <property type="term" value="P:cell wall organization"/>
    <property type="evidence" value="ECO:0007669"/>
    <property type="project" value="UniProtKB-KW"/>
</dbReference>
<dbReference type="EMBL" id="JAAAIL010000397">
    <property type="protein sequence ID" value="KAG0276157.1"/>
    <property type="molecule type" value="Genomic_DNA"/>
</dbReference>
<evidence type="ECO:0000256" key="7">
    <source>
        <dbReference type="ARBA" id="ARBA00022525"/>
    </source>
</evidence>
<evidence type="ECO:0000256" key="20">
    <source>
        <dbReference type="ARBA" id="ARBA00024056"/>
    </source>
</evidence>
<evidence type="ECO:0000256" key="21">
    <source>
        <dbReference type="ARBA" id="ARBA00048494"/>
    </source>
</evidence>
<dbReference type="SUPFAM" id="SSF88713">
    <property type="entry name" value="Glycoside hydrolase/deacetylase"/>
    <property type="match status" value="1"/>
</dbReference>
<gene>
    <name evidence="25" type="primary">CDA2_10</name>
    <name evidence="25" type="ORF">BGZ95_007892</name>
</gene>
<evidence type="ECO:0000256" key="14">
    <source>
        <dbReference type="ARBA" id="ARBA00023180"/>
    </source>
</evidence>
<feature type="region of interest" description="Disordered" evidence="22">
    <location>
        <begin position="41"/>
        <end position="103"/>
    </location>
</feature>
<dbReference type="PANTHER" id="PTHR10587:SF133">
    <property type="entry name" value="CHITIN DEACETYLASE 1-RELATED"/>
    <property type="match status" value="1"/>
</dbReference>
<name>A0AAD4H8R9_9FUNG</name>
<reference evidence="25" key="1">
    <citation type="journal article" date="2020" name="Fungal Divers.">
        <title>Resolving the Mortierellaceae phylogeny through synthesis of multi-gene phylogenetics and phylogenomics.</title>
        <authorList>
            <person name="Vandepol N."/>
            <person name="Liber J."/>
            <person name="Desiro A."/>
            <person name="Na H."/>
            <person name="Kennedy M."/>
            <person name="Barry K."/>
            <person name="Grigoriev I.V."/>
            <person name="Miller A.N."/>
            <person name="O'Donnell K."/>
            <person name="Stajich J.E."/>
            <person name="Bonito G."/>
        </authorList>
    </citation>
    <scope>NUCLEOTIDE SEQUENCE</scope>
    <source>
        <strain evidence="25">NRRL 28262</strain>
    </source>
</reference>
<sequence length="459" mass="48260">MVKILLPQLIALTAAIASVLAHGGNGPSSHHVRRSNALVIDGGNPNTHGNDPSFPRGGGGGGGVFSNKHKRALTSLEKRAPPTTGATPTGPQHPQTSSCPQKTYTTPIAANAFPTLDCIPFIEDPQVQEWLKLVDFSKVPVFPLSNDGACPTAGTVPADQCWWTCSKCTAPGDVTNCPAPGTWGLTYDDGPSPDSPRLYDNLLAHNQKATLFVVGSRAIANPATLQRAYKEGHQIAIHTWSHPSMTSISNEQIVAELKWTEKAIKSVIGVSPKYWRPPYGDVDNRVRAIATQLGFKTIIWTDGFDTNDWNIPGNLATPQSVIDTFKAWLTKVPTMSTGFIVLEHDLWPQEVDVALTGILPIAYATKGLTMMPVAKCLGDATPYLEGAGTFVGSNTTTTTPTSSVTVSGTMTTGGATKTGTSAATPSHSNAAAGSVVRTTSGAFLVGSSALLAYLGGAFL</sequence>
<keyword evidence="26" id="KW-1185">Reference proteome</keyword>
<evidence type="ECO:0000313" key="26">
    <source>
        <dbReference type="Proteomes" id="UP001194580"/>
    </source>
</evidence>